<dbReference type="RefSeq" id="WP_254419075.1">
    <property type="nucleotide sequence ID" value="NZ_BAAAJB010000018.1"/>
</dbReference>
<dbReference type="Proteomes" id="UP001055940">
    <property type="component" value="Chromosome"/>
</dbReference>
<organism evidence="2 3">
    <name type="scientific">Nocardiopsis exhalans</name>
    <dbReference type="NCBI Taxonomy" id="163604"/>
    <lineage>
        <taxon>Bacteria</taxon>
        <taxon>Bacillati</taxon>
        <taxon>Actinomycetota</taxon>
        <taxon>Actinomycetes</taxon>
        <taxon>Streptosporangiales</taxon>
        <taxon>Nocardiopsidaceae</taxon>
        <taxon>Nocardiopsis</taxon>
    </lineage>
</organism>
<name>A0ABY5D9B0_9ACTN</name>
<keyword evidence="1" id="KW-0812">Transmembrane</keyword>
<dbReference type="EMBL" id="CP099837">
    <property type="protein sequence ID" value="USY19929.1"/>
    <property type="molecule type" value="Genomic_DNA"/>
</dbReference>
<feature type="transmembrane region" description="Helical" evidence="1">
    <location>
        <begin position="12"/>
        <end position="32"/>
    </location>
</feature>
<sequence length="66" mass="6738">MPDSNNWLRSNSILGAALGVLAVLTIVFLLTLGGAAQIALTGVGVAGILFLAAKISQNRRAAHGPR</sequence>
<evidence type="ECO:0000313" key="3">
    <source>
        <dbReference type="Proteomes" id="UP001055940"/>
    </source>
</evidence>
<proteinExistence type="predicted"/>
<keyword evidence="1" id="KW-0472">Membrane</keyword>
<evidence type="ECO:0000313" key="2">
    <source>
        <dbReference type="EMBL" id="USY19929.1"/>
    </source>
</evidence>
<feature type="transmembrane region" description="Helical" evidence="1">
    <location>
        <begin position="38"/>
        <end position="56"/>
    </location>
</feature>
<accession>A0ABY5D9B0</accession>
<keyword evidence="1" id="KW-1133">Transmembrane helix</keyword>
<keyword evidence="3" id="KW-1185">Reference proteome</keyword>
<evidence type="ECO:0000256" key="1">
    <source>
        <dbReference type="SAM" id="Phobius"/>
    </source>
</evidence>
<reference evidence="2" key="1">
    <citation type="submission" date="2022-06" db="EMBL/GenBank/DDBJ databases">
        <authorList>
            <person name="Ping M."/>
        </authorList>
    </citation>
    <scope>NUCLEOTIDE SEQUENCE</scope>
    <source>
        <strain evidence="2">JCM11759T</strain>
    </source>
</reference>
<gene>
    <name evidence="2" type="ORF">NE857_32690</name>
</gene>
<protein>
    <submittedName>
        <fullName evidence="2">Uncharacterized protein</fullName>
    </submittedName>
</protein>